<evidence type="ECO:0000256" key="8">
    <source>
        <dbReference type="ARBA" id="ARBA00023014"/>
    </source>
</evidence>
<evidence type="ECO:0000259" key="9">
    <source>
        <dbReference type="PROSITE" id="PS51379"/>
    </source>
</evidence>
<evidence type="ECO:0000256" key="6">
    <source>
        <dbReference type="ARBA" id="ARBA00023002"/>
    </source>
</evidence>
<feature type="domain" description="4Fe-4S ferredoxin-type" evidence="9">
    <location>
        <begin position="520"/>
        <end position="549"/>
    </location>
</feature>
<keyword evidence="3" id="KW-0004">4Fe-4S</keyword>
<keyword evidence="6" id="KW-0560">Oxidoreductase</keyword>
<dbReference type="SUPFAM" id="SSF54862">
    <property type="entry name" value="4Fe-4S ferredoxins"/>
    <property type="match status" value="1"/>
</dbReference>
<keyword evidence="8" id="KW-0411">Iron-sulfur</keyword>
<evidence type="ECO:0000256" key="5">
    <source>
        <dbReference type="ARBA" id="ARBA00022827"/>
    </source>
</evidence>
<evidence type="ECO:0000256" key="2">
    <source>
        <dbReference type="ARBA" id="ARBA00006561"/>
    </source>
</evidence>
<dbReference type="STRING" id="477974.Daud_0790"/>
<dbReference type="InterPro" id="IPR036188">
    <property type="entry name" value="FAD/NAD-bd_sf"/>
</dbReference>
<reference evidence="10 11" key="2">
    <citation type="journal article" date="2008" name="Science">
        <title>Environmental genomics reveals a single-species ecosystem deep within Earth.</title>
        <authorList>
            <person name="Chivian D."/>
            <person name="Brodie E.L."/>
            <person name="Alm E.J."/>
            <person name="Culley D.E."/>
            <person name="Dehal P.S."/>
            <person name="Desantis T.Z."/>
            <person name="Gihring T.M."/>
            <person name="Lapidus A."/>
            <person name="Lin L.H."/>
            <person name="Lowry S.R."/>
            <person name="Moser D.P."/>
            <person name="Richardson P.M."/>
            <person name="Southam G."/>
            <person name="Wanger G."/>
            <person name="Pratt L.M."/>
            <person name="Andersen G.L."/>
            <person name="Hazen T.C."/>
            <person name="Brockman F.J."/>
            <person name="Arkin A.P."/>
            <person name="Onstott T.C."/>
        </authorList>
    </citation>
    <scope>NUCLEOTIDE SEQUENCE [LARGE SCALE GENOMIC DNA]</scope>
    <source>
        <strain evidence="10 11">MP104C</strain>
    </source>
</reference>
<sequence length="700" mass="75446">MANQPKIGIYLYPGQEPDALDWKTLAGALRVHPARPIIREMQGHALGAGLKELRVQLREDVVNRVIVAASCSVGLIEPTLHKALRAEGVDPNLAQVVDLSLCTGGGAEAATKRARILLEMALAKAVRLEPKVTAAVTGYDTVLVVGGGIAGLTAAHELAAAGYRVVIVERRPFLGGKVVQLHRYYPHSCDPVCGVSYLLETLRENDRVTIETAAEVAGVTGFPGRFEALVRRSGTESRDVVYTVGAVIIATGWEGFDAGQIKEFGYGKYPNVVTAMDLERLASPSGPTGGRLVRPSDERPVKRVAFIQCAGSRSERYLSYCSQICCTVTIKQLSYIREAYPEAEITVFYIDLRVLGKYEDLYRQALADGVRFVRGMPARIEENSKTRDLVVRAADSLSGRQLAQTVDLVVLATGMVPNRQLEWLSGFEAPDLTHNTHEQCFPGITARPGVYLAGACEEPMDVTQSVRSSLSAAMRCVKFLREKLDVAGLVPMVDDTKCDRCGRCVSECPTGAMRFITEGKPPVPDPLSCRHCGICQGGCPLQCVALPSYCFQGVADMIQAVEFDLLTKDDPAILLFLCRHDAYPAYEAACAAGTVPPNVIPVRVPCAGTVNAAWVADALMHGFDGIAVAGCPREECHAGTGFSLAKERLASAGETLYRMMIEPERVAALPVGIRDAAQLAAKLWAFSAQLKGMGANPLRV</sequence>
<keyword evidence="4" id="KW-0479">Metal-binding</keyword>
<dbReference type="Pfam" id="PF02662">
    <property type="entry name" value="FlpD"/>
    <property type="match status" value="1"/>
</dbReference>
<protein>
    <submittedName>
        <fullName evidence="10">Methyl-viologen-reducing hydrogenase, delta subunit</fullName>
    </submittedName>
</protein>
<dbReference type="GO" id="GO:0016491">
    <property type="term" value="F:oxidoreductase activity"/>
    <property type="evidence" value="ECO:0007669"/>
    <property type="project" value="UniProtKB-KW"/>
</dbReference>
<dbReference type="InterPro" id="IPR003813">
    <property type="entry name" value="MvhD/FlpD"/>
</dbReference>
<keyword evidence="11" id="KW-1185">Reference proteome</keyword>
<dbReference type="InterPro" id="IPR017900">
    <property type="entry name" value="4Fe4S_Fe_S_CS"/>
</dbReference>
<evidence type="ECO:0000256" key="7">
    <source>
        <dbReference type="ARBA" id="ARBA00023004"/>
    </source>
</evidence>
<accession>B1I2U1</accession>
<dbReference type="PROSITE" id="PS51379">
    <property type="entry name" value="4FE4S_FER_2"/>
    <property type="match status" value="2"/>
</dbReference>
<proteinExistence type="inferred from homology"/>
<keyword evidence="5" id="KW-0274">FAD</keyword>
<dbReference type="RefSeq" id="WP_012301896.1">
    <property type="nucleotide sequence ID" value="NC_010424.1"/>
</dbReference>
<dbReference type="Gene3D" id="3.50.50.60">
    <property type="entry name" value="FAD/NAD(P)-binding domain"/>
    <property type="match status" value="2"/>
</dbReference>
<dbReference type="PANTHER" id="PTHR43498:SF1">
    <property type="entry name" value="COB--COM HETERODISULFIDE REDUCTASE IRON-SULFUR SUBUNIT A"/>
    <property type="match status" value="1"/>
</dbReference>
<evidence type="ECO:0000256" key="1">
    <source>
        <dbReference type="ARBA" id="ARBA00001974"/>
    </source>
</evidence>
<dbReference type="GO" id="GO:0051539">
    <property type="term" value="F:4 iron, 4 sulfur cluster binding"/>
    <property type="evidence" value="ECO:0007669"/>
    <property type="project" value="UniProtKB-KW"/>
</dbReference>
<dbReference type="GO" id="GO:0046872">
    <property type="term" value="F:metal ion binding"/>
    <property type="evidence" value="ECO:0007669"/>
    <property type="project" value="UniProtKB-KW"/>
</dbReference>
<dbReference type="Gene3D" id="3.30.70.20">
    <property type="match status" value="1"/>
</dbReference>
<keyword evidence="5" id="KW-0285">Flavoprotein</keyword>
<reference evidence="11" key="1">
    <citation type="submission" date="2007-10" db="EMBL/GenBank/DDBJ databases">
        <title>Complete sequence of chromosome of Desulforudis audaxviator MP104C.</title>
        <authorList>
            <person name="Copeland A."/>
            <person name="Lucas S."/>
            <person name="Lapidus A."/>
            <person name="Barry K."/>
            <person name="Glavina del Rio T."/>
            <person name="Dalin E."/>
            <person name="Tice H."/>
            <person name="Bruce D."/>
            <person name="Pitluck S."/>
            <person name="Lowry S.R."/>
            <person name="Larimer F."/>
            <person name="Land M.L."/>
            <person name="Hauser L."/>
            <person name="Kyrpides N."/>
            <person name="Ivanova N.N."/>
            <person name="Richardson P."/>
        </authorList>
    </citation>
    <scope>NUCLEOTIDE SEQUENCE [LARGE SCALE GENOMIC DNA]</scope>
    <source>
        <strain evidence="11">MP104C</strain>
    </source>
</reference>
<dbReference type="Pfam" id="PF13450">
    <property type="entry name" value="NAD_binding_8"/>
    <property type="match status" value="1"/>
</dbReference>
<comment type="cofactor">
    <cofactor evidence="1">
        <name>FAD</name>
        <dbReference type="ChEBI" id="CHEBI:57692"/>
    </cofactor>
</comment>
<dbReference type="Proteomes" id="UP000008544">
    <property type="component" value="Chromosome"/>
</dbReference>
<evidence type="ECO:0000313" key="11">
    <source>
        <dbReference type="Proteomes" id="UP000008544"/>
    </source>
</evidence>
<dbReference type="EMBL" id="CP000860">
    <property type="protein sequence ID" value="ACA59310.1"/>
    <property type="molecule type" value="Genomic_DNA"/>
</dbReference>
<dbReference type="PROSITE" id="PS00198">
    <property type="entry name" value="4FE4S_FER_1"/>
    <property type="match status" value="1"/>
</dbReference>
<feature type="domain" description="4Fe-4S ferredoxin-type" evidence="9">
    <location>
        <begin position="489"/>
        <end position="518"/>
    </location>
</feature>
<comment type="similarity">
    <text evidence="2">Belongs to the HdrA family.</text>
</comment>
<evidence type="ECO:0000256" key="4">
    <source>
        <dbReference type="ARBA" id="ARBA00022723"/>
    </source>
</evidence>
<dbReference type="PRINTS" id="PR00469">
    <property type="entry name" value="PNDRDTASEII"/>
</dbReference>
<dbReference type="PRINTS" id="PR00368">
    <property type="entry name" value="FADPNR"/>
</dbReference>
<dbReference type="HOGENOM" id="CLU_020302_0_0_9"/>
<dbReference type="InterPro" id="IPR039650">
    <property type="entry name" value="HdrA-like"/>
</dbReference>
<dbReference type="eggNOG" id="COG1148">
    <property type="taxonomic scope" value="Bacteria"/>
</dbReference>
<dbReference type="eggNOG" id="COG1908">
    <property type="taxonomic scope" value="Bacteria"/>
</dbReference>
<organism evidence="10 11">
    <name type="scientific">Desulforudis audaxviator (strain MP104C)</name>
    <dbReference type="NCBI Taxonomy" id="477974"/>
    <lineage>
        <taxon>Bacteria</taxon>
        <taxon>Bacillati</taxon>
        <taxon>Bacillota</taxon>
        <taxon>Clostridia</taxon>
        <taxon>Thermoanaerobacterales</taxon>
        <taxon>Candidatus Desulforudaceae</taxon>
        <taxon>Candidatus Desulforudis</taxon>
    </lineage>
</organism>
<name>B1I2U1_DESAP</name>
<dbReference type="KEGG" id="dau:Daud_0790"/>
<dbReference type="PANTHER" id="PTHR43498">
    <property type="entry name" value="FERREDOXIN:COB-COM HETERODISULFIDE REDUCTASE SUBUNIT A"/>
    <property type="match status" value="1"/>
</dbReference>
<keyword evidence="7" id="KW-0408">Iron</keyword>
<evidence type="ECO:0000256" key="3">
    <source>
        <dbReference type="ARBA" id="ARBA00022485"/>
    </source>
</evidence>
<gene>
    <name evidence="10" type="ordered locus">Daud_0790</name>
</gene>
<evidence type="ECO:0000313" key="10">
    <source>
        <dbReference type="EMBL" id="ACA59310.1"/>
    </source>
</evidence>
<dbReference type="InterPro" id="IPR017896">
    <property type="entry name" value="4Fe4S_Fe-S-bd"/>
</dbReference>
<dbReference type="AlphaFoldDB" id="B1I2U1"/>
<dbReference type="Pfam" id="PF00037">
    <property type="entry name" value="Fer4"/>
    <property type="match status" value="1"/>
</dbReference>
<dbReference type="SUPFAM" id="SSF51905">
    <property type="entry name" value="FAD/NAD(P)-binding domain"/>
    <property type="match status" value="1"/>
</dbReference>